<gene>
    <name evidence="1" type="ORF">MENT_LOCUS47643</name>
</gene>
<dbReference type="Proteomes" id="UP000580250">
    <property type="component" value="Unassembled WGS sequence"/>
</dbReference>
<dbReference type="EMBL" id="CAJEWN010001130">
    <property type="protein sequence ID" value="CAD2194618.1"/>
    <property type="molecule type" value="Genomic_DNA"/>
</dbReference>
<comment type="caution">
    <text evidence="1">The sequence shown here is derived from an EMBL/GenBank/DDBJ whole genome shotgun (WGS) entry which is preliminary data.</text>
</comment>
<accession>A0A6V7X5N0</accession>
<evidence type="ECO:0000313" key="2">
    <source>
        <dbReference type="Proteomes" id="UP000580250"/>
    </source>
</evidence>
<protein>
    <submittedName>
        <fullName evidence="1">Uncharacterized protein</fullName>
    </submittedName>
</protein>
<proteinExistence type="predicted"/>
<evidence type="ECO:0000313" key="1">
    <source>
        <dbReference type="EMBL" id="CAD2194618.1"/>
    </source>
</evidence>
<sequence length="97" mass="11377">MNRNRIDILGNLLEQTENLGEQYRRSRRMQDTHASVTQLRSEIWRGIGDSIDIGFTNLNRGFENLYKRINEAAEPNQILVIFITICKFICQAVYPFK</sequence>
<name>A0A6V7X5N0_MELEN</name>
<organism evidence="1 2">
    <name type="scientific">Meloidogyne enterolobii</name>
    <name type="common">Root-knot nematode worm</name>
    <name type="synonym">Meloidogyne mayaguensis</name>
    <dbReference type="NCBI Taxonomy" id="390850"/>
    <lineage>
        <taxon>Eukaryota</taxon>
        <taxon>Metazoa</taxon>
        <taxon>Ecdysozoa</taxon>
        <taxon>Nematoda</taxon>
        <taxon>Chromadorea</taxon>
        <taxon>Rhabditida</taxon>
        <taxon>Tylenchina</taxon>
        <taxon>Tylenchomorpha</taxon>
        <taxon>Tylenchoidea</taxon>
        <taxon>Meloidogynidae</taxon>
        <taxon>Meloidogyninae</taxon>
        <taxon>Meloidogyne</taxon>
    </lineage>
</organism>
<dbReference type="AlphaFoldDB" id="A0A6V7X5N0"/>
<reference evidence="1 2" key="1">
    <citation type="submission" date="2020-08" db="EMBL/GenBank/DDBJ databases">
        <authorList>
            <person name="Koutsovoulos G."/>
            <person name="Danchin GJ E."/>
        </authorList>
    </citation>
    <scope>NUCLEOTIDE SEQUENCE [LARGE SCALE GENOMIC DNA]</scope>
</reference>